<dbReference type="EC" id="2.5.1.17" evidence="4"/>
<keyword evidence="7" id="KW-1185">Reference proteome</keyword>
<gene>
    <name evidence="6" type="ORF">NQ491_01005</name>
</gene>
<dbReference type="InterPro" id="IPR016030">
    <property type="entry name" value="CblAdoTrfase-like"/>
</dbReference>
<comment type="pathway">
    <text evidence="4">Cofactor biosynthesis; adenosylcobalamin biosynthesis; adenosylcobalamin from cob(II)yrinate a,c-diamide: step 2/7.</text>
</comment>
<evidence type="ECO:0000256" key="2">
    <source>
        <dbReference type="ARBA" id="ARBA00022741"/>
    </source>
</evidence>
<dbReference type="PANTHER" id="PTHR12213">
    <property type="entry name" value="CORRINOID ADENOSYLTRANSFERASE"/>
    <property type="match status" value="1"/>
</dbReference>
<reference evidence="6" key="1">
    <citation type="journal article" date="2022" name="Cell">
        <title>Design, construction, and in vivo augmentation of a complex gut microbiome.</title>
        <authorList>
            <person name="Cheng A.G."/>
            <person name="Ho P.Y."/>
            <person name="Aranda-Diaz A."/>
            <person name="Jain S."/>
            <person name="Yu F.B."/>
            <person name="Meng X."/>
            <person name="Wang M."/>
            <person name="Iakiviak M."/>
            <person name="Nagashima K."/>
            <person name="Zhao A."/>
            <person name="Murugkar P."/>
            <person name="Patil A."/>
            <person name="Atabakhsh K."/>
            <person name="Weakley A."/>
            <person name="Yan J."/>
            <person name="Brumbaugh A.R."/>
            <person name="Higginbottom S."/>
            <person name="Dimas A."/>
            <person name="Shiver A.L."/>
            <person name="Deutschbauer A."/>
            <person name="Neff N."/>
            <person name="Sonnenburg J.L."/>
            <person name="Huang K.C."/>
            <person name="Fischbach M.A."/>
        </authorList>
    </citation>
    <scope>NUCLEOTIDE SEQUENCE</scope>
    <source>
        <strain evidence="6">AP11</strain>
    </source>
</reference>
<comment type="catalytic activity">
    <reaction evidence="4">
        <text>2 cob(II)alamin + reduced [electron-transfer flavoprotein] + 2 ATP = 2 adenosylcob(III)alamin + 2 triphosphate + oxidized [electron-transfer flavoprotein] + 3 H(+)</text>
        <dbReference type="Rhea" id="RHEA:28671"/>
        <dbReference type="Rhea" id="RHEA-COMP:10685"/>
        <dbReference type="Rhea" id="RHEA-COMP:10686"/>
        <dbReference type="ChEBI" id="CHEBI:15378"/>
        <dbReference type="ChEBI" id="CHEBI:16304"/>
        <dbReference type="ChEBI" id="CHEBI:18036"/>
        <dbReference type="ChEBI" id="CHEBI:18408"/>
        <dbReference type="ChEBI" id="CHEBI:30616"/>
        <dbReference type="ChEBI" id="CHEBI:57692"/>
        <dbReference type="ChEBI" id="CHEBI:58307"/>
        <dbReference type="EC" id="2.5.1.17"/>
    </reaction>
</comment>
<organism evidence="6 7">
    <name type="scientific">Alistipes ihumii AP11</name>
    <dbReference type="NCBI Taxonomy" id="1211813"/>
    <lineage>
        <taxon>Bacteria</taxon>
        <taxon>Pseudomonadati</taxon>
        <taxon>Bacteroidota</taxon>
        <taxon>Bacteroidia</taxon>
        <taxon>Bacteroidales</taxon>
        <taxon>Rikenellaceae</taxon>
        <taxon>Alistipes</taxon>
    </lineage>
</organism>
<dbReference type="PANTHER" id="PTHR12213:SF0">
    <property type="entry name" value="CORRINOID ADENOSYLTRANSFERASE MMAB"/>
    <property type="match status" value="1"/>
</dbReference>
<dbReference type="EMBL" id="CP102294">
    <property type="protein sequence ID" value="UWN57384.1"/>
    <property type="molecule type" value="Genomic_DNA"/>
</dbReference>
<proteinExistence type="inferred from homology"/>
<comment type="similarity">
    <text evidence="4">Belongs to the Cob(I)alamin adenosyltransferase family.</text>
</comment>
<evidence type="ECO:0000256" key="4">
    <source>
        <dbReference type="RuleBase" id="RU366026"/>
    </source>
</evidence>
<accession>A0ABY5V0V9</accession>
<name>A0ABY5V0V9_9BACT</name>
<evidence type="ECO:0000259" key="5">
    <source>
        <dbReference type="Pfam" id="PF01923"/>
    </source>
</evidence>
<keyword evidence="2 4" id="KW-0547">Nucleotide-binding</keyword>
<dbReference type="Pfam" id="PF01923">
    <property type="entry name" value="Cob_adeno_trans"/>
    <property type="match status" value="1"/>
</dbReference>
<evidence type="ECO:0000313" key="7">
    <source>
        <dbReference type="Proteomes" id="UP001059295"/>
    </source>
</evidence>
<protein>
    <recommendedName>
        <fullName evidence="4">Corrinoid adenosyltransferase</fullName>
        <ecNumber evidence="4">2.5.1.17</ecNumber>
    </recommendedName>
    <alternativeName>
        <fullName evidence="4">Cob(II)alamin adenosyltransferase</fullName>
    </alternativeName>
    <alternativeName>
        <fullName evidence="4">Cob(II)yrinic acid a,c-diamide adenosyltransferase</fullName>
    </alternativeName>
    <alternativeName>
        <fullName evidence="4">Cobinamide/cobalamin adenosyltransferase</fullName>
    </alternativeName>
</protein>
<sequence>MKIYTKTGDRGTTSLVGGQRVPKNHPRLEAYGTVDELMAQTALLRDNLPDTEAMKPYRDDLLRILDHLMRAASYLATEGDAPKYLPPLGDDQVGFLESRIDAMQATLRPISTFTLPGGHPVVSLSHVCRTVCRRCERRTLTLAEEYSVPQSVMQYLNRLSDYFYTLGRKLTDEFHVKETYWVYDK</sequence>
<dbReference type="Gene3D" id="1.20.1200.10">
    <property type="entry name" value="Cobalamin adenosyltransferase-like"/>
    <property type="match status" value="1"/>
</dbReference>
<evidence type="ECO:0000256" key="3">
    <source>
        <dbReference type="ARBA" id="ARBA00022840"/>
    </source>
</evidence>
<feature type="domain" description="Cobalamin adenosyltransferase-like" evidence="5">
    <location>
        <begin position="3"/>
        <end position="169"/>
    </location>
</feature>
<dbReference type="NCBIfam" id="TIGR00636">
    <property type="entry name" value="PduO_Nterm"/>
    <property type="match status" value="1"/>
</dbReference>
<evidence type="ECO:0000313" key="6">
    <source>
        <dbReference type="EMBL" id="UWN57384.1"/>
    </source>
</evidence>
<dbReference type="GeneID" id="82890269"/>
<dbReference type="RefSeq" id="WP_019245222.1">
    <property type="nucleotide sequence ID" value="NZ_CAPH01000006.1"/>
</dbReference>
<evidence type="ECO:0000256" key="1">
    <source>
        <dbReference type="ARBA" id="ARBA00022679"/>
    </source>
</evidence>
<comment type="catalytic activity">
    <reaction evidence="4">
        <text>2 cob(II)yrinate a,c diamide + reduced [electron-transfer flavoprotein] + 2 ATP = 2 adenosylcob(III)yrinate a,c-diamide + 2 triphosphate + oxidized [electron-transfer flavoprotein] + 3 H(+)</text>
        <dbReference type="Rhea" id="RHEA:11528"/>
        <dbReference type="Rhea" id="RHEA-COMP:10685"/>
        <dbReference type="Rhea" id="RHEA-COMP:10686"/>
        <dbReference type="ChEBI" id="CHEBI:15378"/>
        <dbReference type="ChEBI" id="CHEBI:18036"/>
        <dbReference type="ChEBI" id="CHEBI:30616"/>
        <dbReference type="ChEBI" id="CHEBI:57692"/>
        <dbReference type="ChEBI" id="CHEBI:58307"/>
        <dbReference type="ChEBI" id="CHEBI:58503"/>
        <dbReference type="ChEBI" id="CHEBI:58537"/>
        <dbReference type="EC" id="2.5.1.17"/>
    </reaction>
</comment>
<keyword evidence="4" id="KW-0169">Cobalamin biosynthesis</keyword>
<dbReference type="InterPro" id="IPR029499">
    <property type="entry name" value="PduO-typ"/>
</dbReference>
<dbReference type="SUPFAM" id="SSF89028">
    <property type="entry name" value="Cobalamin adenosyltransferase-like"/>
    <property type="match status" value="1"/>
</dbReference>
<dbReference type="GO" id="GO:0008817">
    <property type="term" value="F:corrinoid adenosyltransferase activity"/>
    <property type="evidence" value="ECO:0007669"/>
    <property type="project" value="UniProtKB-EC"/>
</dbReference>
<dbReference type="Proteomes" id="UP001059295">
    <property type="component" value="Chromosome"/>
</dbReference>
<dbReference type="InterPro" id="IPR036451">
    <property type="entry name" value="CblAdoTrfase-like_sf"/>
</dbReference>
<keyword evidence="1 4" id="KW-0808">Transferase</keyword>
<keyword evidence="3 4" id="KW-0067">ATP-binding</keyword>